<feature type="region of interest" description="Disordered" evidence="1">
    <location>
        <begin position="1391"/>
        <end position="1438"/>
    </location>
</feature>
<evidence type="ECO:0000313" key="5">
    <source>
        <dbReference type="Proteomes" id="UP000282926"/>
    </source>
</evidence>
<proteinExistence type="predicted"/>
<evidence type="ECO:0000313" key="4">
    <source>
        <dbReference type="EMBL" id="RVU40733.1"/>
    </source>
</evidence>
<feature type="chain" id="PRO_5046602865" evidence="3">
    <location>
        <begin position="34"/>
        <end position="1438"/>
    </location>
</feature>
<keyword evidence="2" id="KW-1133">Transmembrane helix</keyword>
<feature type="region of interest" description="Disordered" evidence="1">
    <location>
        <begin position="724"/>
        <end position="744"/>
    </location>
</feature>
<evidence type="ECO:0000256" key="1">
    <source>
        <dbReference type="SAM" id="MobiDB-lite"/>
    </source>
</evidence>
<organism evidence="4 5">
    <name type="scientific">Lujinxingia sediminis</name>
    <dbReference type="NCBI Taxonomy" id="2480984"/>
    <lineage>
        <taxon>Bacteria</taxon>
        <taxon>Deltaproteobacteria</taxon>
        <taxon>Bradymonadales</taxon>
        <taxon>Lujinxingiaceae</taxon>
        <taxon>Lujinxingia</taxon>
    </lineage>
</organism>
<accession>A0ABY0CMS2</accession>
<dbReference type="Proteomes" id="UP000282926">
    <property type="component" value="Unassembled WGS sequence"/>
</dbReference>
<feature type="transmembrane region" description="Helical" evidence="2">
    <location>
        <begin position="1271"/>
        <end position="1295"/>
    </location>
</feature>
<comment type="caution">
    <text evidence="4">The sequence shown here is derived from an EMBL/GenBank/DDBJ whole genome shotgun (WGS) entry which is preliminary data.</text>
</comment>
<reference evidence="4 5" key="1">
    <citation type="submission" date="2019-01" db="EMBL/GenBank/DDBJ databases">
        <title>Lujinxingia litoralis gen. nov., sp. nov. and Lujinxingia sediminis gen. nov., sp. nov., new members in the order Bradymonadales, isolated from coastal sediment.</title>
        <authorList>
            <person name="Li C.-M."/>
        </authorList>
    </citation>
    <scope>NUCLEOTIDE SEQUENCE [LARGE SCALE GENOMIC DNA]</scope>
    <source>
        <strain evidence="4 5">SEH01</strain>
    </source>
</reference>
<keyword evidence="5" id="KW-1185">Reference proteome</keyword>
<evidence type="ECO:0000256" key="2">
    <source>
        <dbReference type="SAM" id="Phobius"/>
    </source>
</evidence>
<feature type="signal peptide" evidence="3">
    <location>
        <begin position="1"/>
        <end position="33"/>
    </location>
</feature>
<keyword evidence="3" id="KW-0732">Signal</keyword>
<feature type="transmembrane region" description="Helical" evidence="2">
    <location>
        <begin position="489"/>
        <end position="518"/>
    </location>
</feature>
<keyword evidence="2" id="KW-0472">Membrane</keyword>
<feature type="transmembrane region" description="Helical" evidence="2">
    <location>
        <begin position="554"/>
        <end position="572"/>
    </location>
</feature>
<feature type="transmembrane region" description="Helical" evidence="2">
    <location>
        <begin position="1236"/>
        <end position="1259"/>
    </location>
</feature>
<feature type="transmembrane region" description="Helical" evidence="2">
    <location>
        <begin position="1205"/>
        <end position="1224"/>
    </location>
</feature>
<keyword evidence="2" id="KW-0812">Transmembrane</keyword>
<dbReference type="RefSeq" id="WP_127781415.1">
    <property type="nucleotide sequence ID" value="NZ_SADD01000021.1"/>
</dbReference>
<feature type="transmembrane region" description="Helical" evidence="2">
    <location>
        <begin position="530"/>
        <end position="548"/>
    </location>
</feature>
<protein>
    <submittedName>
        <fullName evidence="4">Uncharacterized protein</fullName>
    </submittedName>
</protein>
<gene>
    <name evidence="4" type="ORF">EA187_19745</name>
</gene>
<evidence type="ECO:0000256" key="3">
    <source>
        <dbReference type="SAM" id="SignalP"/>
    </source>
</evidence>
<dbReference type="EMBL" id="SADD01000021">
    <property type="protein sequence ID" value="RVU40733.1"/>
    <property type="molecule type" value="Genomic_DNA"/>
</dbReference>
<sequence length="1438" mass="158943">MPMPLTRRLASQLTLFGLVAALLLSLGAGEARAQAEVPAPLQPWVEWTMAEVPNHGCSNLEGTLRCAWPGRLQLEARPRGASFEMEVWLDREGAVSLPGGRGTWPQDVTRAGKPLVVTGESAPTVELEAGAHTLRGRFAWNELPEVLPVPAHLGIIELAVNGQPVDHPRHDAEGRLWLKEGRSGTVTEADSLRASVYRRFDDGVPLRIKTRLELNVAGRAREVELGQVLLDASRAIALHSPLPVKVEAGGQLSVYVRPGTHFIDIDAVIARRSAATDDGAADVETLRVPPRREGIFDEREVWAWFPDELVRSVELDGLSAVDPDRTTLPEEWHGTATFLAGQDEALTLRETRRGQLDTSPNLLKLDRQIWLDLDGRGATSRDALTGTMYRGWRLTYGEGAELGRAAQRGTDLLITRDDGDQEGVEIRDASLDVTADIRIEEGVSRFDVVGWQHDLQSLSATLYTPPGWSVLGGRGVDAIAGSWLHSWDLLAFFFVLIVALSFAKLFGWPWGLAAALALCLTHNMPEAPHWIWVHLLATGALLRVLTSGRFRKVVVLYRAAALLTLFITLAMFTHRQIQQAIAPQAYEAHTNHWLDGARTNAADTYAMEYEEDALAEAEMAPQAPPGRAKGAIMSSVPGDASQYRKAEKSVLQVDPNAVVQTGPGVPSWSWQSWQMLWTGPVRAGHEVSLWLISPTQNAVLTLLRLLLLIALALLIISRHEMSWRGPGDDDAPKNAPPRAPKGGKKAAASLGVLLALSAAFMPAAHAQEFPPQAMLDALKARQSAATACQGPCVSVSQATIEVDDLDFVMRADVHAQQPAGWPLPGPDDPLRITEVRIDGQLTHQLRRSSEGLISVRLPAGVHRLEVRGRLMNRASLTLQFDPATRPHLTTFISEDWSADGIDRRGVVDGTLQLTRLADANAAPGQDAEEQLASRDLEPWFEVQRHLALGVSWQMRTTIIRAQTDRPRPLRFPLLEGEAVITEGFRVEDGHVLLDFPRGEGSLSFESELPIQPSFELNAAPRHPWTEIWTAECSAIWRCDYEGIAPIETVRDGLYQPRWLPWPGEALTVTVTRHEGSPGQATTVENVDYQITPGQRLLQASLELQIRSSRGDWQTITLPEGAEVQNVSRDDEETAIRPRENQLQLPVRPGSQTYRIEWQQPWERSLMERFPTVDIGSVAVNVNQKMSVSPDRWLLKTLGPDWGPSVLFWSHLILLMILAALLGLWKYSPLRRHEWLLLTLGLAQLPIPVLVPVVAFFVAFQWRRRAPLQTPWQFNLVQLALVGLTLIALGCLYAAIHHNLLLNVDMQVRGMGSYGGELRWYTDRLGEGTLPAAGIISLPVYVWRGLMLLWALWLSWKLLRWAPWAWQAFSFKGIWKALPNRFASVQDLAAGVAPPPVQKSTDDGPVHSPKPQDATEGKVDSPGPEDDAGQIEPPKNPEE</sequence>
<name>A0ABY0CMS2_9DELT</name>
<feature type="transmembrane region" description="Helical" evidence="2">
    <location>
        <begin position="1329"/>
        <end position="1352"/>
    </location>
</feature>